<dbReference type="Pfam" id="PF01107">
    <property type="entry name" value="MP"/>
    <property type="match status" value="1"/>
</dbReference>
<dbReference type="EMBL" id="FN377573">
    <property type="protein sequence ID" value="CAY32623.1"/>
    <property type="molecule type" value="Genomic_RNA"/>
</dbReference>
<evidence type="ECO:0000313" key="2">
    <source>
        <dbReference type="EMBL" id="CAY32623.1"/>
    </source>
</evidence>
<protein>
    <submittedName>
        <fullName evidence="2">Movement protein</fullName>
    </submittedName>
</protein>
<dbReference type="InterPro" id="IPR028919">
    <property type="entry name" value="Viral_movement"/>
</dbReference>
<accession>C6GZ78</accession>
<sequence length="380" mass="43368">MKVSLMHITGALEYFFDIKTCCMTSTTVPSMRGWIDAPLGSSSRVNKMSIYKKSSKLGGDWLVLRSEINAALDLELKDGLLYSTIPFAPRSLLTDNCKYGYIHWGQILVEVVALHQAKDHDCLLVLHDDRWEDPPDRLIKCQRFKLKQGPNSFSFRPDFLVSLLDTNAMESLRLSIFVLGLRMKPGSKPIAVKTTGIYKAITNLTEDLSYRQSNIEIRDSDEDAVNLLEHFPLHSFEIEESTFRRWGLTGPKRVHNANIKRVVQKGRGIRFREADLKSGSTFDDNSSYSLGIESQPSSPHNVNGARSPEESSEERNIREIDERRRLQGSKRRGQVKSLEKHIWEYSHTWILRGDRVPTPRVGGGGSQRSEDRVLHSLRYH</sequence>
<feature type="compositionally biased region" description="Basic and acidic residues" evidence="1">
    <location>
        <begin position="307"/>
        <end position="317"/>
    </location>
</feature>
<organism evidence="2">
    <name type="scientific">Fig latent virus 1</name>
    <dbReference type="NCBI Taxonomy" id="641245"/>
    <lineage>
        <taxon>Viruses</taxon>
        <taxon>Riboviria</taxon>
        <taxon>Orthornavirae</taxon>
        <taxon>Kitrinoviricota</taxon>
        <taxon>Alsuviricetes</taxon>
        <taxon>Tymovirales</taxon>
        <taxon>Betaflexiviridae</taxon>
        <taxon>Trivirinae</taxon>
        <taxon>Trichovirus</taxon>
    </lineage>
</organism>
<name>C6GZ78_9VIRU</name>
<feature type="region of interest" description="Disordered" evidence="1">
    <location>
        <begin position="280"/>
        <end position="317"/>
    </location>
</feature>
<proteinExistence type="predicted"/>
<feature type="region of interest" description="Disordered" evidence="1">
    <location>
        <begin position="354"/>
        <end position="380"/>
    </location>
</feature>
<evidence type="ECO:0000256" key="1">
    <source>
        <dbReference type="SAM" id="MobiDB-lite"/>
    </source>
</evidence>
<feature type="compositionally biased region" description="Polar residues" evidence="1">
    <location>
        <begin position="280"/>
        <end position="301"/>
    </location>
</feature>
<reference evidence="2" key="1">
    <citation type="submission" date="2009-04" db="EMBL/GenBank/DDBJ databases">
        <title>Some properties of Fig latent virus 1, a new member of the family Flexiviridae.</title>
        <authorList>
            <person name="Gattoni G."/>
            <person name="Minafra A."/>
            <person name="Castellano M.A."/>
            <person name="De Stradis A."/>
            <person name="Boscia D."/>
            <person name="El Beaino T."/>
            <person name="Digiaro M."/>
            <person name="Martelli G.P."/>
        </authorList>
    </citation>
    <scope>NUCLEOTIDE SEQUENCE</scope>
    <source>
        <strain evidence="2">F5p5</strain>
    </source>
</reference>